<sequence length="181" mass="20944">METKIFGDNKLVIKQINKADLKKAKDFQEYINSFVAEDAKLLMNKKATLKDEIKFLENILKITKRKTKVFLIAKHGDRIVGTVSIELEKWRKNHIGKLGIAIRNSYREIGLGKYLMAEIIKLAKKELHPAPKIIQLEVYTNNKPAINLYKKMGFKNVAKLSSQVQYKGKLVSEYIMMYKVK</sequence>
<dbReference type="InterPro" id="IPR000182">
    <property type="entry name" value="GNAT_dom"/>
</dbReference>
<protein>
    <recommendedName>
        <fullName evidence="2">N-acetyltransferase domain-containing protein</fullName>
    </recommendedName>
</protein>
<dbReference type="PROSITE" id="PS51186">
    <property type="entry name" value="GNAT"/>
    <property type="match status" value="1"/>
</dbReference>
<evidence type="ECO:0000313" key="4">
    <source>
        <dbReference type="Proteomes" id="UP000178991"/>
    </source>
</evidence>
<name>A0A1G2HK94_9BACT</name>
<evidence type="ECO:0000259" key="2">
    <source>
        <dbReference type="PROSITE" id="PS51186"/>
    </source>
</evidence>
<dbReference type="SUPFAM" id="SSF55729">
    <property type="entry name" value="Acyl-CoA N-acyltransferases (Nat)"/>
    <property type="match status" value="1"/>
</dbReference>
<dbReference type="AlphaFoldDB" id="A0A1G2HK94"/>
<evidence type="ECO:0000313" key="3">
    <source>
        <dbReference type="EMBL" id="OGZ62875.1"/>
    </source>
</evidence>
<dbReference type="InterPro" id="IPR016181">
    <property type="entry name" value="Acyl_CoA_acyltransferase"/>
</dbReference>
<dbReference type="GO" id="GO:0016747">
    <property type="term" value="F:acyltransferase activity, transferring groups other than amino-acyl groups"/>
    <property type="evidence" value="ECO:0007669"/>
    <property type="project" value="InterPro"/>
</dbReference>
<dbReference type="Gene3D" id="3.40.630.30">
    <property type="match status" value="1"/>
</dbReference>
<dbReference type="PANTHER" id="PTHR43415:SF3">
    <property type="entry name" value="GNAT-FAMILY ACETYLTRANSFERASE"/>
    <property type="match status" value="1"/>
</dbReference>
<proteinExistence type="predicted"/>
<dbReference type="Pfam" id="PF00583">
    <property type="entry name" value="Acetyltransf_1"/>
    <property type="match status" value="1"/>
</dbReference>
<gene>
    <name evidence="3" type="ORF">A2639_00015</name>
</gene>
<feature type="domain" description="N-acetyltransferase" evidence="2">
    <location>
        <begin position="11"/>
        <end position="181"/>
    </location>
</feature>
<dbReference type="EMBL" id="MHOL01000011">
    <property type="protein sequence ID" value="OGZ62875.1"/>
    <property type="molecule type" value="Genomic_DNA"/>
</dbReference>
<comment type="caution">
    <text evidence="3">The sequence shown here is derived from an EMBL/GenBank/DDBJ whole genome shotgun (WGS) entry which is preliminary data.</text>
</comment>
<feature type="coiled-coil region" evidence="1">
    <location>
        <begin position="39"/>
        <end position="66"/>
    </location>
</feature>
<evidence type="ECO:0000256" key="1">
    <source>
        <dbReference type="SAM" id="Coils"/>
    </source>
</evidence>
<reference evidence="3 4" key="1">
    <citation type="journal article" date="2016" name="Nat. Commun.">
        <title>Thousands of microbial genomes shed light on interconnected biogeochemical processes in an aquifer system.</title>
        <authorList>
            <person name="Anantharaman K."/>
            <person name="Brown C.T."/>
            <person name="Hug L.A."/>
            <person name="Sharon I."/>
            <person name="Castelle C.J."/>
            <person name="Probst A.J."/>
            <person name="Thomas B.C."/>
            <person name="Singh A."/>
            <person name="Wilkins M.J."/>
            <person name="Karaoz U."/>
            <person name="Brodie E.L."/>
            <person name="Williams K.H."/>
            <person name="Hubbard S.S."/>
            <person name="Banfield J.F."/>
        </authorList>
    </citation>
    <scope>NUCLEOTIDE SEQUENCE [LARGE SCALE GENOMIC DNA]</scope>
</reference>
<dbReference type="Proteomes" id="UP000178991">
    <property type="component" value="Unassembled WGS sequence"/>
</dbReference>
<dbReference type="CDD" id="cd04301">
    <property type="entry name" value="NAT_SF"/>
    <property type="match status" value="1"/>
</dbReference>
<accession>A0A1G2HK94</accession>
<keyword evidence="1" id="KW-0175">Coiled coil</keyword>
<dbReference type="PANTHER" id="PTHR43415">
    <property type="entry name" value="SPERMIDINE N(1)-ACETYLTRANSFERASE"/>
    <property type="match status" value="1"/>
</dbReference>
<organism evidence="3 4">
    <name type="scientific">Candidatus Staskawiczbacteria bacterium RIFCSPHIGHO2_01_FULL_34_27</name>
    <dbReference type="NCBI Taxonomy" id="1802199"/>
    <lineage>
        <taxon>Bacteria</taxon>
        <taxon>Candidatus Staskawicziibacteriota</taxon>
    </lineage>
</organism>